<evidence type="ECO:0000313" key="5">
    <source>
        <dbReference type="EMBL" id="MDW5595041.1"/>
    </source>
</evidence>
<dbReference type="Gene3D" id="1.10.10.10">
    <property type="entry name" value="Winged helix-like DNA-binding domain superfamily/Winged helix DNA-binding domain"/>
    <property type="match status" value="1"/>
</dbReference>
<dbReference type="RefSeq" id="WP_318597375.1">
    <property type="nucleotide sequence ID" value="NZ_JAWSTH010000026.1"/>
</dbReference>
<keyword evidence="1" id="KW-0805">Transcription regulation</keyword>
<dbReference type="InterPro" id="IPR036388">
    <property type="entry name" value="WH-like_DNA-bd_sf"/>
</dbReference>
<organism evidence="5 6">
    <name type="scientific">Conexibacter stalactiti</name>
    <dbReference type="NCBI Taxonomy" id="1940611"/>
    <lineage>
        <taxon>Bacteria</taxon>
        <taxon>Bacillati</taxon>
        <taxon>Actinomycetota</taxon>
        <taxon>Thermoleophilia</taxon>
        <taxon>Solirubrobacterales</taxon>
        <taxon>Conexibacteraceae</taxon>
        <taxon>Conexibacter</taxon>
    </lineage>
</organism>
<dbReference type="PROSITE" id="PS50949">
    <property type="entry name" value="HTH_GNTR"/>
    <property type="match status" value="1"/>
</dbReference>
<evidence type="ECO:0000313" key="6">
    <source>
        <dbReference type="Proteomes" id="UP001284601"/>
    </source>
</evidence>
<evidence type="ECO:0000256" key="2">
    <source>
        <dbReference type="ARBA" id="ARBA00023125"/>
    </source>
</evidence>
<evidence type="ECO:0000256" key="3">
    <source>
        <dbReference type="ARBA" id="ARBA00023163"/>
    </source>
</evidence>
<dbReference type="SMART" id="SM00895">
    <property type="entry name" value="FCD"/>
    <property type="match status" value="1"/>
</dbReference>
<dbReference type="PANTHER" id="PTHR43537">
    <property type="entry name" value="TRANSCRIPTIONAL REGULATOR, GNTR FAMILY"/>
    <property type="match status" value="1"/>
</dbReference>
<protein>
    <submittedName>
        <fullName evidence="5">GntR family transcriptional regulator</fullName>
    </submittedName>
</protein>
<dbReference type="InterPro" id="IPR008920">
    <property type="entry name" value="TF_FadR/GntR_C"/>
</dbReference>
<dbReference type="CDD" id="cd07377">
    <property type="entry name" value="WHTH_GntR"/>
    <property type="match status" value="1"/>
</dbReference>
<dbReference type="Pfam" id="PF07729">
    <property type="entry name" value="FCD"/>
    <property type="match status" value="1"/>
</dbReference>
<dbReference type="SUPFAM" id="SSF48008">
    <property type="entry name" value="GntR ligand-binding domain-like"/>
    <property type="match status" value="1"/>
</dbReference>
<dbReference type="Proteomes" id="UP001284601">
    <property type="component" value="Unassembled WGS sequence"/>
</dbReference>
<proteinExistence type="predicted"/>
<dbReference type="InterPro" id="IPR000524">
    <property type="entry name" value="Tscrpt_reg_HTH_GntR"/>
</dbReference>
<sequence>MVSNPEAPRQARDVLYATLLDGIVQLRYPPGARLSDVAVAAELGVSRTPAREAILRLADEGLVAVRPRSGTFVTPIDRHAVREAQFVREALEVAALQAAMANRERLDFDALAANIAGQREAIARDDIPGFGVFDTELHQRIFDASGFPAVARVAAPSRAHLDRVRKLNERPEAFPQLIEDHARLVAAMRDDDVDGATAALRVHLRRVLEVLERLERVRPDLFA</sequence>
<dbReference type="PANTHER" id="PTHR43537:SF5">
    <property type="entry name" value="UXU OPERON TRANSCRIPTIONAL REGULATOR"/>
    <property type="match status" value="1"/>
</dbReference>
<evidence type="ECO:0000256" key="1">
    <source>
        <dbReference type="ARBA" id="ARBA00023015"/>
    </source>
</evidence>
<keyword evidence="2" id="KW-0238">DNA-binding</keyword>
<dbReference type="InterPro" id="IPR036390">
    <property type="entry name" value="WH_DNA-bd_sf"/>
</dbReference>
<comment type="caution">
    <text evidence="5">The sequence shown here is derived from an EMBL/GenBank/DDBJ whole genome shotgun (WGS) entry which is preliminary data.</text>
</comment>
<evidence type="ECO:0000259" key="4">
    <source>
        <dbReference type="PROSITE" id="PS50949"/>
    </source>
</evidence>
<dbReference type="Pfam" id="PF00392">
    <property type="entry name" value="GntR"/>
    <property type="match status" value="1"/>
</dbReference>
<dbReference type="SMART" id="SM00345">
    <property type="entry name" value="HTH_GNTR"/>
    <property type="match status" value="1"/>
</dbReference>
<gene>
    <name evidence="5" type="ORF">R7226_11870</name>
</gene>
<accession>A0ABU4HP01</accession>
<keyword evidence="6" id="KW-1185">Reference proteome</keyword>
<dbReference type="InterPro" id="IPR011711">
    <property type="entry name" value="GntR_C"/>
</dbReference>
<dbReference type="Gene3D" id="1.20.120.530">
    <property type="entry name" value="GntR ligand-binding domain-like"/>
    <property type="match status" value="1"/>
</dbReference>
<feature type="domain" description="HTH gntR-type" evidence="4">
    <location>
        <begin position="9"/>
        <end position="76"/>
    </location>
</feature>
<dbReference type="SUPFAM" id="SSF46785">
    <property type="entry name" value="Winged helix' DNA-binding domain"/>
    <property type="match status" value="1"/>
</dbReference>
<dbReference type="EMBL" id="JAWSTH010000026">
    <property type="protein sequence ID" value="MDW5595041.1"/>
    <property type="molecule type" value="Genomic_DNA"/>
</dbReference>
<keyword evidence="3" id="KW-0804">Transcription</keyword>
<reference evidence="6" key="1">
    <citation type="submission" date="2023-07" db="EMBL/GenBank/DDBJ databases">
        <title>Conexibacter stalactiti sp. nov., isolated from stalactites in a lava cave and emended description of the genus Conexibacter.</title>
        <authorList>
            <person name="Lee S.D."/>
        </authorList>
    </citation>
    <scope>NUCLEOTIDE SEQUENCE [LARGE SCALE GENOMIC DNA]</scope>
    <source>
        <strain evidence="6">KCTC 39840</strain>
    </source>
</reference>
<name>A0ABU4HP01_9ACTN</name>